<dbReference type="EMBL" id="BSYO01000036">
    <property type="protein sequence ID" value="GMH29466.1"/>
    <property type="molecule type" value="Genomic_DNA"/>
</dbReference>
<reference evidence="2" key="1">
    <citation type="submission" date="2023-05" db="EMBL/GenBank/DDBJ databases">
        <title>Nepenthes gracilis genome sequencing.</title>
        <authorList>
            <person name="Fukushima K."/>
        </authorList>
    </citation>
    <scope>NUCLEOTIDE SEQUENCE</scope>
    <source>
        <strain evidence="2">SING2019-196</strain>
    </source>
</reference>
<keyword evidence="1" id="KW-0812">Transmembrane</keyword>
<gene>
    <name evidence="2" type="ORF">Nepgr_031309</name>
</gene>
<organism evidence="2 3">
    <name type="scientific">Nepenthes gracilis</name>
    <name type="common">Slender pitcher plant</name>
    <dbReference type="NCBI Taxonomy" id="150966"/>
    <lineage>
        <taxon>Eukaryota</taxon>
        <taxon>Viridiplantae</taxon>
        <taxon>Streptophyta</taxon>
        <taxon>Embryophyta</taxon>
        <taxon>Tracheophyta</taxon>
        <taxon>Spermatophyta</taxon>
        <taxon>Magnoliopsida</taxon>
        <taxon>eudicotyledons</taxon>
        <taxon>Gunneridae</taxon>
        <taxon>Pentapetalae</taxon>
        <taxon>Caryophyllales</taxon>
        <taxon>Nepenthaceae</taxon>
        <taxon>Nepenthes</taxon>
    </lineage>
</organism>
<dbReference type="AlphaFoldDB" id="A0AAD3TI79"/>
<evidence type="ECO:0000313" key="2">
    <source>
        <dbReference type="EMBL" id="GMH29466.1"/>
    </source>
</evidence>
<evidence type="ECO:0000313" key="3">
    <source>
        <dbReference type="Proteomes" id="UP001279734"/>
    </source>
</evidence>
<accession>A0AAD3TI79</accession>
<name>A0AAD3TI79_NEPGR</name>
<feature type="transmembrane region" description="Helical" evidence="1">
    <location>
        <begin position="54"/>
        <end position="72"/>
    </location>
</feature>
<sequence length="128" mass="13916">MARCFAGRVVGPYAQAPHGHQSLDGCLGFDLVLVSKKLSLGSCSLSKIPECKCGSLMVVFLEFVAGVLIMYFCEAERLKMLDHSVCLATDAVYAVFPLWTLCSLLSCGVAMGGHQQRVSWFFCCHTSL</sequence>
<protein>
    <submittedName>
        <fullName evidence="2">Uncharacterized protein</fullName>
    </submittedName>
</protein>
<keyword evidence="1" id="KW-0472">Membrane</keyword>
<comment type="caution">
    <text evidence="2">The sequence shown here is derived from an EMBL/GenBank/DDBJ whole genome shotgun (WGS) entry which is preliminary data.</text>
</comment>
<feature type="transmembrane region" description="Helical" evidence="1">
    <location>
        <begin position="92"/>
        <end position="112"/>
    </location>
</feature>
<proteinExistence type="predicted"/>
<evidence type="ECO:0000256" key="1">
    <source>
        <dbReference type="SAM" id="Phobius"/>
    </source>
</evidence>
<dbReference type="Proteomes" id="UP001279734">
    <property type="component" value="Unassembled WGS sequence"/>
</dbReference>
<keyword evidence="1" id="KW-1133">Transmembrane helix</keyword>
<keyword evidence="3" id="KW-1185">Reference proteome</keyword>